<dbReference type="EMBL" id="CP012159">
    <property type="protein sequence ID" value="AKT39857.1"/>
    <property type="molecule type" value="Genomic_DNA"/>
</dbReference>
<dbReference type="InterPro" id="IPR036866">
    <property type="entry name" value="RibonucZ/Hydroxyglut_hydro"/>
</dbReference>
<dbReference type="OrthoDB" id="9803916at2"/>
<dbReference type="KEGG" id="ccro:CMC5_040080"/>
<organism evidence="2 3">
    <name type="scientific">Chondromyces crocatus</name>
    <dbReference type="NCBI Taxonomy" id="52"/>
    <lineage>
        <taxon>Bacteria</taxon>
        <taxon>Pseudomonadati</taxon>
        <taxon>Myxococcota</taxon>
        <taxon>Polyangia</taxon>
        <taxon>Polyangiales</taxon>
        <taxon>Polyangiaceae</taxon>
        <taxon>Chondromyces</taxon>
    </lineage>
</organism>
<evidence type="ECO:0000313" key="3">
    <source>
        <dbReference type="Proteomes" id="UP000067626"/>
    </source>
</evidence>
<proteinExistence type="predicted"/>
<dbReference type="Gene3D" id="3.60.15.10">
    <property type="entry name" value="Ribonuclease Z/Hydroxyacylglutathione hydrolase-like"/>
    <property type="match status" value="1"/>
</dbReference>
<sequence length="253" mass="27667">MAFSVRVVGVGDAFTAKYHNACLLLEAGGARVLVDAPPALARALADVARATGDSVGLDSIDHVIITHLHGDHMGGLEQLLFYQRFVTGRKIVLHAIPEVLAGLWDTRLRGGMEQLIEAAPAGGALPYLERKLTLEDYAQVLPLEPGVNALGPFQVEWRPTVHHIPTSALRFSREGRTLGYSADTAFDPSLIAWLNRSDLFFHETNLGVHTPLASLVALPEAQRERMRLIHYPDAHDVSNSPIPCAREGERHDL</sequence>
<dbReference type="SUPFAM" id="SSF56281">
    <property type="entry name" value="Metallo-hydrolase/oxidoreductase"/>
    <property type="match status" value="1"/>
</dbReference>
<protein>
    <submittedName>
        <fullName evidence="2">Metallo-beta-lactamase</fullName>
    </submittedName>
</protein>
<dbReference type="AlphaFoldDB" id="A0A0K1EGP8"/>
<dbReference type="PANTHER" id="PTHR46018">
    <property type="entry name" value="ZINC PHOSPHODIESTERASE ELAC PROTEIN 1"/>
    <property type="match status" value="1"/>
</dbReference>
<accession>A0A0K1EGP8</accession>
<dbReference type="InterPro" id="IPR001279">
    <property type="entry name" value="Metallo-B-lactamas"/>
</dbReference>
<dbReference type="STRING" id="52.CMC5_040080"/>
<reference evidence="2 3" key="1">
    <citation type="submission" date="2015-07" db="EMBL/GenBank/DDBJ databases">
        <title>Genome analysis of myxobacterium Chondromyces crocatus Cm c5 reveals a high potential for natural compound synthesis and the genetic basis for the loss of fruiting body formation.</title>
        <authorList>
            <person name="Zaburannyi N."/>
            <person name="Bunk B."/>
            <person name="Maier J."/>
            <person name="Overmann J."/>
            <person name="Mueller R."/>
        </authorList>
    </citation>
    <scope>NUCLEOTIDE SEQUENCE [LARGE SCALE GENOMIC DNA]</scope>
    <source>
        <strain evidence="2 3">Cm c5</strain>
    </source>
</reference>
<name>A0A0K1EGP8_CHOCO</name>
<evidence type="ECO:0000313" key="2">
    <source>
        <dbReference type="EMBL" id="AKT39857.1"/>
    </source>
</evidence>
<keyword evidence="3" id="KW-1185">Reference proteome</keyword>
<dbReference type="Pfam" id="PF23023">
    <property type="entry name" value="Anti-Pycsar_Apyc1"/>
    <property type="match status" value="1"/>
</dbReference>
<dbReference type="Proteomes" id="UP000067626">
    <property type="component" value="Chromosome"/>
</dbReference>
<evidence type="ECO:0000259" key="1">
    <source>
        <dbReference type="SMART" id="SM00849"/>
    </source>
</evidence>
<gene>
    <name evidence="2" type="ORF">CMC5_040080</name>
</gene>
<feature type="domain" description="Metallo-beta-lactamase" evidence="1">
    <location>
        <begin position="19"/>
        <end position="230"/>
    </location>
</feature>
<dbReference type="PANTHER" id="PTHR46018:SF7">
    <property type="entry name" value="RIBONUCLEASE Z"/>
    <property type="match status" value="1"/>
</dbReference>
<dbReference type="SMART" id="SM00849">
    <property type="entry name" value="Lactamase_B"/>
    <property type="match status" value="1"/>
</dbReference>
<dbReference type="GO" id="GO:0046872">
    <property type="term" value="F:metal ion binding"/>
    <property type="evidence" value="ECO:0007669"/>
    <property type="project" value="UniProtKB-KW"/>
</dbReference>
<dbReference type="RefSeq" id="WP_050431862.1">
    <property type="nucleotide sequence ID" value="NZ_CP012159.1"/>
</dbReference>
<dbReference type="GO" id="GO:0042781">
    <property type="term" value="F:3'-tRNA processing endoribonuclease activity"/>
    <property type="evidence" value="ECO:0007669"/>
    <property type="project" value="TreeGrafter"/>
</dbReference>